<dbReference type="Gene3D" id="3.90.228.10">
    <property type="match status" value="1"/>
</dbReference>
<dbReference type="InterPro" id="IPR031127">
    <property type="entry name" value="E3_UB_ligase_RBR"/>
</dbReference>
<dbReference type="Proteomes" id="UP000014680">
    <property type="component" value="Unassembled WGS sequence"/>
</dbReference>
<proteinExistence type="predicted"/>
<dbReference type="InterPro" id="IPR044066">
    <property type="entry name" value="TRIAD_supradom"/>
</dbReference>
<dbReference type="RefSeq" id="XP_004261312.1">
    <property type="nucleotide sequence ID" value="XM_004261264.1"/>
</dbReference>
<dbReference type="GO" id="GO:0003950">
    <property type="term" value="F:NAD+ poly-ADP-ribosyltransferase activity"/>
    <property type="evidence" value="ECO:0007669"/>
    <property type="project" value="InterPro"/>
</dbReference>
<dbReference type="GO" id="GO:0061630">
    <property type="term" value="F:ubiquitin protein ligase activity"/>
    <property type="evidence" value="ECO:0007669"/>
    <property type="project" value="UniProtKB-EC"/>
</dbReference>
<dbReference type="AlphaFoldDB" id="L7FNR0"/>
<dbReference type="Gene3D" id="3.30.40.10">
    <property type="entry name" value="Zinc/RING finger domain, C3HC4 (zinc finger)"/>
    <property type="match status" value="1"/>
</dbReference>
<dbReference type="PANTHER" id="PTHR11685">
    <property type="entry name" value="RBR FAMILY RING FINGER AND IBR DOMAIN-CONTAINING"/>
    <property type="match status" value="1"/>
</dbReference>
<dbReference type="VEuPathDB" id="AmoebaDB:EIN_116720"/>
<dbReference type="PROSITE" id="PS51873">
    <property type="entry name" value="TRIAD"/>
    <property type="match status" value="1"/>
</dbReference>
<keyword evidence="11" id="KW-1185">Reference proteome</keyword>
<organism evidence="10 11">
    <name type="scientific">Entamoeba invadens IP1</name>
    <dbReference type="NCBI Taxonomy" id="370355"/>
    <lineage>
        <taxon>Eukaryota</taxon>
        <taxon>Amoebozoa</taxon>
        <taxon>Evosea</taxon>
        <taxon>Archamoebae</taxon>
        <taxon>Mastigamoebida</taxon>
        <taxon>Entamoebidae</taxon>
        <taxon>Entamoeba</taxon>
    </lineage>
</organism>
<evidence type="ECO:0000256" key="7">
    <source>
        <dbReference type="ARBA" id="ARBA00022786"/>
    </source>
</evidence>
<dbReference type="GO" id="GO:0008270">
    <property type="term" value="F:zinc ion binding"/>
    <property type="evidence" value="ECO:0007669"/>
    <property type="project" value="UniProtKB-KW"/>
</dbReference>
<keyword evidence="4" id="KW-0479">Metal-binding</keyword>
<dbReference type="OMA" id="EYINCPC"/>
<dbReference type="InterPro" id="IPR013083">
    <property type="entry name" value="Znf_RING/FYVE/PHD"/>
</dbReference>
<evidence type="ECO:0000313" key="11">
    <source>
        <dbReference type="Proteomes" id="UP000014680"/>
    </source>
</evidence>
<evidence type="ECO:0000256" key="5">
    <source>
        <dbReference type="ARBA" id="ARBA00022737"/>
    </source>
</evidence>
<evidence type="ECO:0000256" key="3">
    <source>
        <dbReference type="ARBA" id="ARBA00022679"/>
    </source>
</evidence>
<dbReference type="SUPFAM" id="SSF56399">
    <property type="entry name" value="ADP-ribosylation"/>
    <property type="match status" value="1"/>
</dbReference>
<dbReference type="GeneID" id="14893510"/>
<dbReference type="EC" id="2.3.2.31" evidence="2"/>
<accession>L7FNR0</accession>
<dbReference type="SMART" id="SM00647">
    <property type="entry name" value="IBR"/>
    <property type="match status" value="1"/>
</dbReference>
<evidence type="ECO:0000256" key="6">
    <source>
        <dbReference type="ARBA" id="ARBA00022771"/>
    </source>
</evidence>
<keyword evidence="8" id="KW-0862">Zinc</keyword>
<dbReference type="KEGG" id="eiv:EIN_116720"/>
<keyword evidence="7" id="KW-0833">Ubl conjugation pathway</keyword>
<dbReference type="GO" id="GO:0016567">
    <property type="term" value="P:protein ubiquitination"/>
    <property type="evidence" value="ECO:0007669"/>
    <property type="project" value="InterPro"/>
</dbReference>
<comment type="catalytic activity">
    <reaction evidence="1">
        <text>[E2 ubiquitin-conjugating enzyme]-S-ubiquitinyl-L-cysteine + [acceptor protein]-L-lysine = [E2 ubiquitin-conjugating enzyme]-L-cysteine + [acceptor protein]-N(6)-ubiquitinyl-L-lysine.</text>
        <dbReference type="EC" id="2.3.2.31"/>
    </reaction>
</comment>
<dbReference type="InterPro" id="IPR012317">
    <property type="entry name" value="Poly(ADP-ribose)pol_cat_dom"/>
</dbReference>
<keyword evidence="5" id="KW-0677">Repeat</keyword>
<dbReference type="OrthoDB" id="27440at2759"/>
<dbReference type="InterPro" id="IPR002867">
    <property type="entry name" value="IBR_dom"/>
</dbReference>
<dbReference type="SUPFAM" id="SSF57850">
    <property type="entry name" value="RING/U-box"/>
    <property type="match status" value="2"/>
</dbReference>
<evidence type="ECO:0000259" key="9">
    <source>
        <dbReference type="PROSITE" id="PS51873"/>
    </source>
</evidence>
<keyword evidence="6" id="KW-0863">Zinc-finger</keyword>
<evidence type="ECO:0000256" key="4">
    <source>
        <dbReference type="ARBA" id="ARBA00022723"/>
    </source>
</evidence>
<dbReference type="PROSITE" id="PS00518">
    <property type="entry name" value="ZF_RING_1"/>
    <property type="match status" value="1"/>
</dbReference>
<name>L7FNR0_ENTIV</name>
<dbReference type="EMBL" id="KB206203">
    <property type="protein sequence ID" value="ELP94541.1"/>
    <property type="molecule type" value="Genomic_DNA"/>
</dbReference>
<evidence type="ECO:0000313" key="10">
    <source>
        <dbReference type="EMBL" id="ELP94541.1"/>
    </source>
</evidence>
<feature type="domain" description="RING-type" evidence="9">
    <location>
        <begin position="50"/>
        <end position="283"/>
    </location>
</feature>
<evidence type="ECO:0000256" key="1">
    <source>
        <dbReference type="ARBA" id="ARBA00001798"/>
    </source>
</evidence>
<dbReference type="Pfam" id="PF00644">
    <property type="entry name" value="PARP"/>
    <property type="match status" value="1"/>
</dbReference>
<dbReference type="Pfam" id="PF01485">
    <property type="entry name" value="IBR"/>
    <property type="match status" value="1"/>
</dbReference>
<keyword evidence="3" id="KW-0808">Transferase</keyword>
<reference evidence="10 11" key="1">
    <citation type="submission" date="2012-10" db="EMBL/GenBank/DDBJ databases">
        <authorList>
            <person name="Zafar N."/>
            <person name="Inman J."/>
            <person name="Hall N."/>
            <person name="Lorenzi H."/>
            <person name="Caler E."/>
        </authorList>
    </citation>
    <scope>NUCLEOTIDE SEQUENCE [LARGE SCALE GENOMIC DNA]</scope>
    <source>
        <strain evidence="10 11">IP1</strain>
    </source>
</reference>
<protein>
    <recommendedName>
        <fullName evidence="2">RBR-type E3 ubiquitin transferase</fullName>
        <ecNumber evidence="2">2.3.2.31</ecNumber>
    </recommendedName>
</protein>
<gene>
    <name evidence="10" type="ORF">EIN_116720</name>
</gene>
<evidence type="ECO:0000256" key="2">
    <source>
        <dbReference type="ARBA" id="ARBA00012251"/>
    </source>
</evidence>
<dbReference type="InterPro" id="IPR017907">
    <property type="entry name" value="Znf_RING_CS"/>
</dbReference>
<sequence length="369" mass="42476">MSRKLNPSFSRFNPFDIGGIKDDKTREEVILKFVHSYEECINITQREQKTTELCQKCFSQIKISQLVPFDGCGHVLCRSCMIKHIAEQIEGPNPYIQCFFQECNNTLNNSAKLLHDGLITQKQRDVMEEKMVGKYLKDHGFSTCPHCNNPIPGNTQGNNNIKRTCAYCGNKFCYNCREKTWHEEFTCAQYKSYKNMAAWLRTLYENGMEFIRNTPNCPEISQNSIIQFNTQLLKNCNAMTRFSKMVSLNNFDVNNGFFTWHGSPENGVQGICNEGFDPHRRSGQAYGTGEYFGIQPQTSFSYCQNGSHLILTYVLNGNQVRTQPGFCYIINNPIDWNTSYCLPLFVISFRNHAAVSWLPENTHCFEKEA</sequence>
<evidence type="ECO:0000256" key="8">
    <source>
        <dbReference type="ARBA" id="ARBA00022833"/>
    </source>
</evidence>